<evidence type="ECO:0000256" key="5">
    <source>
        <dbReference type="ARBA" id="ARBA00022741"/>
    </source>
</evidence>
<dbReference type="GO" id="GO:0005524">
    <property type="term" value="F:ATP binding"/>
    <property type="evidence" value="ECO:0007669"/>
    <property type="project" value="UniProtKB-UniRule"/>
</dbReference>
<feature type="domain" description="Mur ligase central" evidence="10">
    <location>
        <begin position="118"/>
        <end position="296"/>
    </location>
</feature>
<dbReference type="Proteomes" id="UP000199116">
    <property type="component" value="Unassembled WGS sequence"/>
</dbReference>
<keyword evidence="7 8" id="KW-0133">Cell shape</keyword>
<evidence type="ECO:0000313" key="11">
    <source>
        <dbReference type="EMBL" id="SFF80021.1"/>
    </source>
</evidence>
<keyword evidence="7 8" id="KW-0131">Cell cycle</keyword>
<dbReference type="Pfam" id="PF08245">
    <property type="entry name" value="Mur_ligase_M"/>
    <property type="match status" value="1"/>
</dbReference>
<evidence type="ECO:0000256" key="2">
    <source>
        <dbReference type="ARBA" id="ARBA00004752"/>
    </source>
</evidence>
<evidence type="ECO:0000256" key="8">
    <source>
        <dbReference type="RuleBase" id="RU003664"/>
    </source>
</evidence>
<dbReference type="InterPro" id="IPR004101">
    <property type="entry name" value="Mur_ligase_C"/>
</dbReference>
<keyword evidence="4 7" id="KW-0436">Ligase</keyword>
<dbReference type="GO" id="GO:0051301">
    <property type="term" value="P:cell division"/>
    <property type="evidence" value="ECO:0007669"/>
    <property type="project" value="UniProtKB-KW"/>
</dbReference>
<dbReference type="GO" id="GO:0008360">
    <property type="term" value="P:regulation of cell shape"/>
    <property type="evidence" value="ECO:0007669"/>
    <property type="project" value="UniProtKB-KW"/>
</dbReference>
<dbReference type="InterPro" id="IPR005762">
    <property type="entry name" value="MurD"/>
</dbReference>
<feature type="domain" description="Mur ligase C-terminal" evidence="9">
    <location>
        <begin position="319"/>
        <end position="432"/>
    </location>
</feature>
<keyword evidence="7 8" id="KW-0961">Cell wall biogenesis/degradation</keyword>
<comment type="pathway">
    <text evidence="2 7 8">Cell wall biogenesis; peptidoglycan biosynthesis.</text>
</comment>
<comment type="subcellular location">
    <subcellularLocation>
        <location evidence="1 7 8">Cytoplasm</location>
    </subcellularLocation>
</comment>
<dbReference type="PANTHER" id="PTHR43692:SF1">
    <property type="entry name" value="UDP-N-ACETYLMURAMOYLALANINE--D-GLUTAMATE LIGASE"/>
    <property type="match status" value="1"/>
</dbReference>
<dbReference type="GO" id="GO:0009252">
    <property type="term" value="P:peptidoglycan biosynthetic process"/>
    <property type="evidence" value="ECO:0007669"/>
    <property type="project" value="UniProtKB-UniRule"/>
</dbReference>
<dbReference type="Pfam" id="PF02875">
    <property type="entry name" value="Mur_ligase_C"/>
    <property type="match status" value="1"/>
</dbReference>
<organism evidence="11 12">
    <name type="scientific">Salegentibacter agarivorans</name>
    <dbReference type="NCBI Taxonomy" id="345907"/>
    <lineage>
        <taxon>Bacteria</taxon>
        <taxon>Pseudomonadati</taxon>
        <taxon>Bacteroidota</taxon>
        <taxon>Flavobacteriia</taxon>
        <taxon>Flavobacteriales</taxon>
        <taxon>Flavobacteriaceae</taxon>
        <taxon>Salegentibacter</taxon>
    </lineage>
</organism>
<keyword evidence="12" id="KW-1185">Reference proteome</keyword>
<dbReference type="HAMAP" id="MF_00639">
    <property type="entry name" value="MurD"/>
    <property type="match status" value="1"/>
</dbReference>
<evidence type="ECO:0000313" key="12">
    <source>
        <dbReference type="Proteomes" id="UP000199116"/>
    </source>
</evidence>
<dbReference type="GO" id="GO:0008764">
    <property type="term" value="F:UDP-N-acetylmuramoylalanine-D-glutamate ligase activity"/>
    <property type="evidence" value="ECO:0007669"/>
    <property type="project" value="UniProtKB-UniRule"/>
</dbReference>
<keyword evidence="7 8" id="KW-0573">Peptidoglycan synthesis</keyword>
<dbReference type="RefSeq" id="WP_075324905.1">
    <property type="nucleotide sequence ID" value="NZ_FOOH01000009.1"/>
</dbReference>
<evidence type="ECO:0000256" key="6">
    <source>
        <dbReference type="ARBA" id="ARBA00022840"/>
    </source>
</evidence>
<evidence type="ECO:0000256" key="3">
    <source>
        <dbReference type="ARBA" id="ARBA00022490"/>
    </source>
</evidence>
<keyword evidence="3 7" id="KW-0963">Cytoplasm</keyword>
<protein>
    <recommendedName>
        <fullName evidence="7 8">UDP-N-acetylmuramoylalanine--D-glutamate ligase</fullName>
        <ecNumber evidence="7 8">6.3.2.9</ecNumber>
    </recommendedName>
    <alternativeName>
        <fullName evidence="7">D-glutamic acid-adding enzyme</fullName>
    </alternativeName>
    <alternativeName>
        <fullName evidence="7">UDP-N-acetylmuramoyl-L-alanyl-D-glutamate synthetase</fullName>
    </alternativeName>
</protein>
<dbReference type="SUPFAM" id="SSF53623">
    <property type="entry name" value="MurD-like peptide ligases, catalytic domain"/>
    <property type="match status" value="1"/>
</dbReference>
<dbReference type="AlphaFoldDB" id="A0A1I2LSI7"/>
<dbReference type="UniPathway" id="UPA00219"/>
<dbReference type="GO" id="GO:0071555">
    <property type="term" value="P:cell wall organization"/>
    <property type="evidence" value="ECO:0007669"/>
    <property type="project" value="UniProtKB-KW"/>
</dbReference>
<gene>
    <name evidence="7" type="primary">murD</name>
    <name evidence="11" type="ORF">SAMN04488033_10981</name>
</gene>
<dbReference type="Gene3D" id="3.40.1190.10">
    <property type="entry name" value="Mur-like, catalytic domain"/>
    <property type="match status" value="1"/>
</dbReference>
<keyword evidence="7 8" id="KW-0132">Cell division</keyword>
<dbReference type="EMBL" id="FOOH01000009">
    <property type="protein sequence ID" value="SFF80021.1"/>
    <property type="molecule type" value="Genomic_DNA"/>
</dbReference>
<comment type="function">
    <text evidence="7 8">Cell wall formation. Catalyzes the addition of glutamate to the nucleotide precursor UDP-N-acetylmuramoyl-L-alanine (UMA).</text>
</comment>
<dbReference type="PANTHER" id="PTHR43692">
    <property type="entry name" value="UDP-N-ACETYLMURAMOYLALANINE--D-GLUTAMATE LIGASE"/>
    <property type="match status" value="1"/>
</dbReference>
<dbReference type="Gene3D" id="3.40.50.720">
    <property type="entry name" value="NAD(P)-binding Rossmann-like Domain"/>
    <property type="match status" value="1"/>
</dbReference>
<sequence length="455" mass="50907">MKTETQNTNNSGKKLVILGGGESGAGTAILGVKEGFKVFVSDKGKIKEKYKSVFEELKIDWEEEIHTEAKILDADVVMKSPGIPETVSIVKQLVEKGIPVISEIEFAAAFTSAKIIGITGSNGKTTTTKFVHHILKNAGVNVGMAGNVGDSFAKQVAETNPDWFVLELSSFQLDGIKEFRPDISVLTNITPDHLDRYEHKLENYVFSKFRIAENQTKDDFFIYDLDDEIITNWLDRHPVKAQKLPFSLQQKVENGSYIENENIIVNIKNKQFNMPTTKLGLQGKHNTKNAMAAATVSQLLRIRKETIRESMESFQGVEHRLEKVLKINNVQYINDSKATNVNATFYALESMESETVWIVGGVDKGNVYDDLLPLVNEKVKAIICLGVDNQKLMQNFGNCVDTIVETESMKEAVRMAYSLAERGDSVLLSPACASFDLFENYEDRGRQFKDAVRDL</sequence>
<comment type="similarity">
    <text evidence="7">Belongs to the MurCDEF family.</text>
</comment>
<reference evidence="12" key="1">
    <citation type="submission" date="2016-10" db="EMBL/GenBank/DDBJ databases">
        <authorList>
            <person name="Varghese N."/>
            <person name="Submissions S."/>
        </authorList>
    </citation>
    <scope>NUCLEOTIDE SEQUENCE [LARGE SCALE GENOMIC DNA]</scope>
    <source>
        <strain evidence="12">DSM 23515</strain>
    </source>
</reference>
<dbReference type="GO" id="GO:0005737">
    <property type="term" value="C:cytoplasm"/>
    <property type="evidence" value="ECO:0007669"/>
    <property type="project" value="UniProtKB-SubCell"/>
</dbReference>
<name>A0A1I2LSI7_9FLAO</name>
<dbReference type="EC" id="6.3.2.9" evidence="7 8"/>
<keyword evidence="5 7" id="KW-0547">Nucleotide-binding</keyword>
<evidence type="ECO:0000256" key="7">
    <source>
        <dbReference type="HAMAP-Rule" id="MF_00639"/>
    </source>
</evidence>
<feature type="binding site" evidence="7">
    <location>
        <begin position="120"/>
        <end position="126"/>
    </location>
    <ligand>
        <name>ATP</name>
        <dbReference type="ChEBI" id="CHEBI:30616"/>
    </ligand>
</feature>
<dbReference type="InterPro" id="IPR013221">
    <property type="entry name" value="Mur_ligase_cen"/>
</dbReference>
<dbReference type="SUPFAM" id="SSF53244">
    <property type="entry name" value="MurD-like peptide ligases, peptide-binding domain"/>
    <property type="match status" value="1"/>
</dbReference>
<accession>A0A1I2LSI7</accession>
<evidence type="ECO:0000256" key="4">
    <source>
        <dbReference type="ARBA" id="ARBA00022598"/>
    </source>
</evidence>
<dbReference type="InterPro" id="IPR036565">
    <property type="entry name" value="Mur-like_cat_sf"/>
</dbReference>
<dbReference type="Gene3D" id="3.90.190.20">
    <property type="entry name" value="Mur ligase, C-terminal domain"/>
    <property type="match status" value="1"/>
</dbReference>
<evidence type="ECO:0000259" key="10">
    <source>
        <dbReference type="Pfam" id="PF08245"/>
    </source>
</evidence>
<dbReference type="SUPFAM" id="SSF51984">
    <property type="entry name" value="MurCD N-terminal domain"/>
    <property type="match status" value="1"/>
</dbReference>
<evidence type="ECO:0000256" key="1">
    <source>
        <dbReference type="ARBA" id="ARBA00004496"/>
    </source>
</evidence>
<dbReference type="NCBIfam" id="TIGR01087">
    <property type="entry name" value="murD"/>
    <property type="match status" value="1"/>
</dbReference>
<evidence type="ECO:0000259" key="9">
    <source>
        <dbReference type="Pfam" id="PF02875"/>
    </source>
</evidence>
<dbReference type="InterPro" id="IPR036615">
    <property type="entry name" value="Mur_ligase_C_dom_sf"/>
</dbReference>
<dbReference type="Pfam" id="PF21377">
    <property type="entry name" value="MurD_N"/>
    <property type="match status" value="1"/>
</dbReference>
<comment type="catalytic activity">
    <reaction evidence="7 8">
        <text>UDP-N-acetyl-alpha-D-muramoyl-L-alanine + D-glutamate + ATP = UDP-N-acetyl-alpha-D-muramoyl-L-alanyl-D-glutamate + ADP + phosphate + H(+)</text>
        <dbReference type="Rhea" id="RHEA:16429"/>
        <dbReference type="ChEBI" id="CHEBI:15378"/>
        <dbReference type="ChEBI" id="CHEBI:29986"/>
        <dbReference type="ChEBI" id="CHEBI:30616"/>
        <dbReference type="ChEBI" id="CHEBI:43474"/>
        <dbReference type="ChEBI" id="CHEBI:83898"/>
        <dbReference type="ChEBI" id="CHEBI:83900"/>
        <dbReference type="ChEBI" id="CHEBI:456216"/>
        <dbReference type="EC" id="6.3.2.9"/>
    </reaction>
</comment>
<proteinExistence type="inferred from homology"/>
<keyword evidence="6 7" id="KW-0067">ATP-binding</keyword>